<keyword evidence="2" id="KW-1185">Reference proteome</keyword>
<evidence type="ECO:0000313" key="2">
    <source>
        <dbReference type="Proteomes" id="UP000201360"/>
    </source>
</evidence>
<dbReference type="OrthoDB" id="12907at10239"/>
<protein>
    <submittedName>
        <fullName evidence="1">Uncharacterized protein</fullName>
    </submittedName>
</protein>
<dbReference type="Proteomes" id="UP000201360">
    <property type="component" value="Segment"/>
</dbReference>
<proteinExistence type="predicted"/>
<sequence length="139" mass="15396">MPLTHVARLFPEIVHTEPKVLVHERGWLYAQTCQTWWADSPEADPVDILLVYKSPRVKATRAMYKPVADMLLGANRLEVIGQGKRFDTNMIHGDKGADYLVTRMTQANEFPGGGLDMDLVREKISAAVHDVLGVALAAA</sequence>
<dbReference type="KEGG" id="vg:18506308"/>
<dbReference type="EMBL" id="KJ192196">
    <property type="protein sequence ID" value="AHJ86436.1"/>
    <property type="molecule type" value="Genomic_DNA"/>
</dbReference>
<dbReference type="Pfam" id="PF17429">
    <property type="entry name" value="GP70"/>
    <property type="match status" value="1"/>
</dbReference>
<organism evidence="1 2">
    <name type="scientific">Mycobacterium phage 40AC</name>
    <dbReference type="NCBI Taxonomy" id="1458717"/>
    <lineage>
        <taxon>Viruses</taxon>
        <taxon>Duplodnaviria</taxon>
        <taxon>Heunggongvirae</taxon>
        <taxon>Uroviricota</taxon>
        <taxon>Caudoviricetes</taxon>
        <taxon>Santafevirus</taxon>
        <taxon>Santafevirus sf40AC</taxon>
    </lineage>
</organism>
<reference evidence="1 2" key="1">
    <citation type="journal article" date="2014" name="Genome Announc.">
        <title>Complete genome sequences of nine mycobacteriophages.</title>
        <authorList>
            <person name="Franceschelli J.J."/>
            <person name="Suarez C.A."/>
            <person name="Teran L."/>
            <person name="Raya R.R."/>
            <person name="Morbidoni H.R."/>
        </authorList>
    </citation>
    <scope>NUCLEOTIDE SEQUENCE [LARGE SCALE GENOMIC DNA]</scope>
</reference>
<name>W8EGF2_9CAUD</name>
<dbReference type="RefSeq" id="YP_009009906.1">
    <property type="nucleotide sequence ID" value="NC_023607.1"/>
</dbReference>
<gene>
    <name evidence="1" type="ORF">40AC_73</name>
</gene>
<accession>W8EGF2</accession>
<evidence type="ECO:0000313" key="1">
    <source>
        <dbReference type="EMBL" id="AHJ86436.1"/>
    </source>
</evidence>
<dbReference type="InterPro" id="IPR035405">
    <property type="entry name" value="GP70"/>
</dbReference>